<reference evidence="6" key="3">
    <citation type="submission" date="2025-09" db="UniProtKB">
        <authorList>
            <consortium name="Ensembl"/>
        </authorList>
    </citation>
    <scope>IDENTIFICATION</scope>
</reference>
<evidence type="ECO:0000256" key="1">
    <source>
        <dbReference type="ARBA" id="ARBA00004496"/>
    </source>
</evidence>
<dbReference type="InParanoid" id="A0A803SS20"/>
<organism evidence="6 7">
    <name type="scientific">Anolis carolinensis</name>
    <name type="common">Green anole</name>
    <name type="synonym">American chameleon</name>
    <dbReference type="NCBI Taxonomy" id="28377"/>
    <lineage>
        <taxon>Eukaryota</taxon>
        <taxon>Metazoa</taxon>
        <taxon>Chordata</taxon>
        <taxon>Craniata</taxon>
        <taxon>Vertebrata</taxon>
        <taxon>Euteleostomi</taxon>
        <taxon>Lepidosauria</taxon>
        <taxon>Squamata</taxon>
        <taxon>Bifurcata</taxon>
        <taxon>Unidentata</taxon>
        <taxon>Episquamata</taxon>
        <taxon>Toxicofera</taxon>
        <taxon>Iguania</taxon>
        <taxon>Dactyloidae</taxon>
        <taxon>Anolis</taxon>
    </lineage>
</organism>
<evidence type="ECO:0000313" key="6">
    <source>
        <dbReference type="Ensembl" id="ENSACAP00000025760.1"/>
    </source>
</evidence>
<reference evidence="6 7" key="1">
    <citation type="submission" date="2009-12" db="EMBL/GenBank/DDBJ databases">
        <title>The Genome Sequence of Anolis carolinensis (Green Anole Lizard).</title>
        <authorList>
            <consortium name="The Genome Sequencing Platform"/>
            <person name="Di Palma F."/>
            <person name="Alfoldi J."/>
            <person name="Heiman D."/>
            <person name="Young S."/>
            <person name="Grabherr M."/>
            <person name="Johnson J."/>
            <person name="Lander E.S."/>
            <person name="Lindblad-Toh K."/>
        </authorList>
    </citation>
    <scope>NUCLEOTIDE SEQUENCE [LARGE SCALE GENOMIC DNA]</scope>
    <source>
        <strain evidence="6 7">JBL SC #1</strain>
    </source>
</reference>
<dbReference type="OrthoDB" id="9882762at2759"/>
<dbReference type="PANTHER" id="PTHR16181:SF29">
    <property type="entry name" value="PROTEIN FAM83A-RELATED"/>
    <property type="match status" value="1"/>
</dbReference>
<dbReference type="Gene3D" id="3.30.870.10">
    <property type="entry name" value="Endonuclease Chain A"/>
    <property type="match status" value="1"/>
</dbReference>
<dbReference type="GO" id="GO:0070372">
    <property type="term" value="P:regulation of ERK1 and ERK2 cascade"/>
    <property type="evidence" value="ECO:0000318"/>
    <property type="project" value="GO_Central"/>
</dbReference>
<sequence>MANLSQCLEDAPFRGFRSWDPRPPQTYSEAQRLALEELIAGGRAAFQAFLRREKVRAFLSEPEIQAVLRAALPPPPGEDSLGPEPALNASLDCSSLTYFPLQSDVEPPVLELGWPAFVSGSFRGLTRVETYFQPSFGETIYPCKEAVRKQIRSAKEVIAIVMDTFTDLDIFGDLQEACRKRQVPVYILLDQAYLSYFMAMCKTLEFHPELEHLMRVRTITGNTYYARSGAKIIGSVHEKFMLIDGVRVTTGSYSFTWTDGKLNSSNLLLLSGQSVEHFDLEFRILYAQSKPIDSKLPFSCRSNGSPEHLANKTIPCKDFTVGNRLRAEFARLSSSPQKLEQELKLAKELQGGRFISKCSYLNGDEDLHNTTEALAKSKETVSHSTQTEPLEEKPMAALSNCATQTSISMATATTQTTTRSRIVGTQTVVQFKSATTQTNQRQAVDLAVNQTVPDQRVSSKEGSPVSRKSTSTSSSGWSVSSQSSQCSRASSTGSLTSLRTVDYTVNHHGDYFRKQNEREFHYSVIRSKLNHMVSILSRRGNIADSYIGCSPMRCNLKHRQNISTSLINLRDFALYTSNDCF</sequence>
<evidence type="ECO:0000259" key="5">
    <source>
        <dbReference type="Pfam" id="PF07894"/>
    </source>
</evidence>
<dbReference type="PANTHER" id="PTHR16181">
    <property type="entry name" value="PROTEIN FAM83A-RELATED"/>
    <property type="match status" value="1"/>
</dbReference>
<dbReference type="GO" id="GO:0007165">
    <property type="term" value="P:signal transduction"/>
    <property type="evidence" value="ECO:0000318"/>
    <property type="project" value="GO_Central"/>
</dbReference>
<feature type="region of interest" description="Disordered" evidence="4">
    <location>
        <begin position="452"/>
        <end position="490"/>
    </location>
</feature>
<dbReference type="GO" id="GO:0042176">
    <property type="term" value="P:regulation of protein catabolic process"/>
    <property type="evidence" value="ECO:0007669"/>
    <property type="project" value="Ensembl"/>
</dbReference>
<dbReference type="GO" id="GO:0005829">
    <property type="term" value="C:cytosol"/>
    <property type="evidence" value="ECO:0000318"/>
    <property type="project" value="GO_Central"/>
</dbReference>
<dbReference type="GO" id="GO:0032006">
    <property type="term" value="P:regulation of TOR signaling"/>
    <property type="evidence" value="ECO:0000318"/>
    <property type="project" value="GO_Central"/>
</dbReference>
<keyword evidence="7" id="KW-1185">Reference proteome</keyword>
<dbReference type="GO" id="GO:0008017">
    <property type="term" value="F:microtubule binding"/>
    <property type="evidence" value="ECO:0007669"/>
    <property type="project" value="Ensembl"/>
</dbReference>
<evidence type="ECO:0000313" key="7">
    <source>
        <dbReference type="Proteomes" id="UP000001646"/>
    </source>
</evidence>
<reference evidence="6" key="2">
    <citation type="submission" date="2025-08" db="UniProtKB">
        <authorList>
            <consortium name="Ensembl"/>
        </authorList>
    </citation>
    <scope>IDENTIFICATION</scope>
</reference>
<dbReference type="RefSeq" id="XP_003220641.1">
    <property type="nucleotide sequence ID" value="XM_003220593.4"/>
</dbReference>
<dbReference type="GO" id="GO:0019894">
    <property type="term" value="F:kinesin binding"/>
    <property type="evidence" value="ECO:0007669"/>
    <property type="project" value="Ensembl"/>
</dbReference>
<dbReference type="GO" id="GO:0008283">
    <property type="term" value="P:cell population proliferation"/>
    <property type="evidence" value="ECO:0007669"/>
    <property type="project" value="Ensembl"/>
</dbReference>
<keyword evidence="3" id="KW-0963">Cytoplasm</keyword>
<comment type="similarity">
    <text evidence="2">Belongs to the FAM83 family.</text>
</comment>
<dbReference type="Proteomes" id="UP000001646">
    <property type="component" value="Chromosome 4"/>
</dbReference>
<evidence type="ECO:0000256" key="3">
    <source>
        <dbReference type="ARBA" id="ARBA00022490"/>
    </source>
</evidence>
<accession>A0A803SS20</accession>
<dbReference type="GO" id="GO:1902480">
    <property type="term" value="P:protein localization to mitotic spindle"/>
    <property type="evidence" value="ECO:0000318"/>
    <property type="project" value="GO_Central"/>
</dbReference>
<feature type="compositionally biased region" description="Low complexity" evidence="4">
    <location>
        <begin position="463"/>
        <end position="490"/>
    </location>
</feature>
<dbReference type="Pfam" id="PF07894">
    <property type="entry name" value="SACK1"/>
    <property type="match status" value="1"/>
</dbReference>
<dbReference type="GO" id="GO:0016477">
    <property type="term" value="P:cell migration"/>
    <property type="evidence" value="ECO:0007669"/>
    <property type="project" value="Ensembl"/>
</dbReference>
<dbReference type="CTD" id="81610"/>
<dbReference type="GO" id="GO:0001837">
    <property type="term" value="P:epithelial to mesenchymal transition"/>
    <property type="evidence" value="ECO:0007669"/>
    <property type="project" value="Ensembl"/>
</dbReference>
<dbReference type="AlphaFoldDB" id="A0A803SS20"/>
<gene>
    <name evidence="6" type="primary">FAM83D</name>
</gene>
<dbReference type="FunFam" id="3.30.870.10:FF:000004">
    <property type="entry name" value="protein FAM83H isoform X2"/>
    <property type="match status" value="1"/>
</dbReference>
<dbReference type="SUPFAM" id="SSF56024">
    <property type="entry name" value="Phospholipase D/nuclease"/>
    <property type="match status" value="1"/>
</dbReference>
<proteinExistence type="inferred from homology"/>
<comment type="subcellular location">
    <subcellularLocation>
        <location evidence="1">Cytoplasm</location>
    </subcellularLocation>
</comment>
<dbReference type="InterPro" id="IPR012461">
    <property type="entry name" value="SACK1"/>
</dbReference>
<dbReference type="Ensembl" id="ENSACAT00000048499.1">
    <property type="protein sequence ID" value="ENSACAP00000025760.1"/>
    <property type="gene ID" value="ENSACAG00000038167.1"/>
</dbReference>
<dbReference type="GO" id="GO:1902808">
    <property type="term" value="P:positive regulation of cell cycle G1/S phase transition"/>
    <property type="evidence" value="ECO:0000318"/>
    <property type="project" value="GO_Central"/>
</dbReference>
<dbReference type="GO" id="GO:0051310">
    <property type="term" value="P:metaphase chromosome alignment"/>
    <property type="evidence" value="ECO:0007669"/>
    <property type="project" value="Ensembl"/>
</dbReference>
<feature type="domain" description="Scaffolding anchor of CK1" evidence="5">
    <location>
        <begin position="22"/>
        <end position="291"/>
    </location>
</feature>
<evidence type="ECO:0000256" key="4">
    <source>
        <dbReference type="SAM" id="MobiDB-lite"/>
    </source>
</evidence>
<dbReference type="GeneID" id="100554104"/>
<protein>
    <submittedName>
        <fullName evidence="6">Family with sequence similarity 83 member D</fullName>
    </submittedName>
</protein>
<dbReference type="GO" id="GO:0019901">
    <property type="term" value="F:protein kinase binding"/>
    <property type="evidence" value="ECO:0000318"/>
    <property type="project" value="GO_Central"/>
</dbReference>
<dbReference type="KEGG" id="acs:100554104"/>
<dbReference type="GO" id="GO:0097431">
    <property type="term" value="C:mitotic spindle pole"/>
    <property type="evidence" value="ECO:0000318"/>
    <property type="project" value="GO_Central"/>
</dbReference>
<dbReference type="GeneTree" id="ENSGT00940000158405"/>
<name>A0A803SS20_ANOCA</name>
<evidence type="ECO:0000256" key="2">
    <source>
        <dbReference type="ARBA" id="ARBA00006937"/>
    </source>
</evidence>
<dbReference type="GO" id="GO:0045171">
    <property type="term" value="C:intercellular bridge"/>
    <property type="evidence" value="ECO:0007669"/>
    <property type="project" value="Ensembl"/>
</dbReference>
<dbReference type="InterPro" id="IPR050944">
    <property type="entry name" value="FAM83"/>
</dbReference>